<feature type="domain" description="Ketoreductase" evidence="2">
    <location>
        <begin position="4"/>
        <end position="181"/>
    </location>
</feature>
<dbReference type="CDD" id="cd05233">
    <property type="entry name" value="SDR_c"/>
    <property type="match status" value="1"/>
</dbReference>
<comment type="caution">
    <text evidence="3">The sequence shown here is derived from an EMBL/GenBank/DDBJ whole genome shotgun (WGS) entry which is preliminary data.</text>
</comment>
<gene>
    <name evidence="3" type="ORF">JOC54_001662</name>
</gene>
<protein>
    <submittedName>
        <fullName evidence="3">NAD(P)-dependent dehydrogenase (Short-subunit alcohol dehydrogenase family)</fullName>
    </submittedName>
</protein>
<evidence type="ECO:0000313" key="4">
    <source>
        <dbReference type="Proteomes" id="UP001179280"/>
    </source>
</evidence>
<dbReference type="SUPFAM" id="SSF51735">
    <property type="entry name" value="NAD(P)-binding Rossmann-fold domains"/>
    <property type="match status" value="1"/>
</dbReference>
<dbReference type="SMART" id="SM00822">
    <property type="entry name" value="PKS_KR"/>
    <property type="match status" value="1"/>
</dbReference>
<dbReference type="EMBL" id="JAFBCV010000004">
    <property type="protein sequence ID" value="MBM7838406.1"/>
    <property type="molecule type" value="Genomic_DNA"/>
</dbReference>
<dbReference type="PRINTS" id="PR00080">
    <property type="entry name" value="SDRFAMILY"/>
</dbReference>
<comment type="similarity">
    <text evidence="1">Belongs to the short-chain dehydrogenases/reductases (SDR) family.</text>
</comment>
<name>A0ABS2STR2_9BACI</name>
<dbReference type="PROSITE" id="PS00061">
    <property type="entry name" value="ADH_SHORT"/>
    <property type="match status" value="1"/>
</dbReference>
<keyword evidence="4" id="KW-1185">Reference proteome</keyword>
<accession>A0ABS2STR2</accession>
<dbReference type="PANTHER" id="PTHR42760">
    <property type="entry name" value="SHORT-CHAIN DEHYDROGENASES/REDUCTASES FAMILY MEMBER"/>
    <property type="match status" value="1"/>
</dbReference>
<dbReference type="RefSeq" id="WP_204465597.1">
    <property type="nucleotide sequence ID" value="NZ_JAFBCV010000004.1"/>
</dbReference>
<dbReference type="Pfam" id="PF13561">
    <property type="entry name" value="adh_short_C2"/>
    <property type="match status" value="1"/>
</dbReference>
<reference evidence="3" key="1">
    <citation type="submission" date="2021-01" db="EMBL/GenBank/DDBJ databases">
        <title>Genomic Encyclopedia of Type Strains, Phase IV (KMG-IV): sequencing the most valuable type-strain genomes for metagenomic binning, comparative biology and taxonomic classification.</title>
        <authorList>
            <person name="Goeker M."/>
        </authorList>
    </citation>
    <scope>NUCLEOTIDE SEQUENCE</scope>
    <source>
        <strain evidence="3">DSM 21943</strain>
    </source>
</reference>
<sequence length="240" mass="26559">MSKRRVLVTGGANGIGKTIASMYAEAGDQVFVLDKEKIELEAKDGSILTLQSDVRKEEQLKEAFHFIDKTYGPVDILINNAGISEFKPFLETTLVEWNNVIETNLTSVFIASQLAANQMRRTPQPSFIINIASTRAFMSEPNSEAYAASKGGINALTHAMAISLEQENITVNAIAPGWIHTGDQELLREIDHSQHPSKRVGKPEDIARMCLFLTNPQHTFVNGETIIVDGGMTKKMIYEH</sequence>
<evidence type="ECO:0000259" key="2">
    <source>
        <dbReference type="SMART" id="SM00822"/>
    </source>
</evidence>
<dbReference type="PRINTS" id="PR00081">
    <property type="entry name" value="GDHRDH"/>
</dbReference>
<dbReference type="Proteomes" id="UP001179280">
    <property type="component" value="Unassembled WGS sequence"/>
</dbReference>
<evidence type="ECO:0000256" key="1">
    <source>
        <dbReference type="ARBA" id="ARBA00006484"/>
    </source>
</evidence>
<dbReference type="InterPro" id="IPR020904">
    <property type="entry name" value="Sc_DH/Rdtase_CS"/>
</dbReference>
<dbReference type="InterPro" id="IPR057326">
    <property type="entry name" value="KR_dom"/>
</dbReference>
<organism evidence="3 4">
    <name type="scientific">Shouchella xiaoxiensis</name>
    <dbReference type="NCBI Taxonomy" id="766895"/>
    <lineage>
        <taxon>Bacteria</taxon>
        <taxon>Bacillati</taxon>
        <taxon>Bacillota</taxon>
        <taxon>Bacilli</taxon>
        <taxon>Bacillales</taxon>
        <taxon>Bacillaceae</taxon>
        <taxon>Shouchella</taxon>
    </lineage>
</organism>
<dbReference type="InterPro" id="IPR002347">
    <property type="entry name" value="SDR_fam"/>
</dbReference>
<dbReference type="InterPro" id="IPR036291">
    <property type="entry name" value="NAD(P)-bd_dom_sf"/>
</dbReference>
<proteinExistence type="inferred from homology"/>
<evidence type="ECO:0000313" key="3">
    <source>
        <dbReference type="EMBL" id="MBM7838406.1"/>
    </source>
</evidence>
<dbReference type="Gene3D" id="3.40.50.720">
    <property type="entry name" value="NAD(P)-binding Rossmann-like Domain"/>
    <property type="match status" value="1"/>
</dbReference>